<organism evidence="3 4">
    <name type="scientific">Nocardia bovistercoris</name>
    <dbReference type="NCBI Taxonomy" id="2785916"/>
    <lineage>
        <taxon>Bacteria</taxon>
        <taxon>Bacillati</taxon>
        <taxon>Actinomycetota</taxon>
        <taxon>Actinomycetes</taxon>
        <taxon>Mycobacteriales</taxon>
        <taxon>Nocardiaceae</taxon>
        <taxon>Nocardia</taxon>
    </lineage>
</organism>
<dbReference type="Proteomes" id="UP000655751">
    <property type="component" value="Unassembled WGS sequence"/>
</dbReference>
<dbReference type="NCBIfam" id="TIGR00996">
    <property type="entry name" value="Mtu_fam_mce"/>
    <property type="match status" value="1"/>
</dbReference>
<sequence length="425" mass="44424">MTGIRHATRGFGAAVAVAVSAALVTSCSSDGIYSIPLPGGADVGAHPMTIEIRFDDVLDLVPQAAVKVEGVPVGRVEEISVGKDQWTASVRTLVNSSVDLPANARAEVRQSNLLGEKFIELSKPPADPDPAKLANGAVIPVDRTRHATEVEQVLGAMSLLLNGGGVAQLQPIVTELNKTFEGREDKVRSLLEQANTLIGGLNEQVDDITRAIDGLATLSGRVSTQTDQIAKILDELPRGVKILEEQRPQLVALLAQLDRVGQAGFDVLNKSNADLIAGLVSLRPTLQELGRAAPDLVTALPLIPTYPFPDSTLAGTFGGSVNTFLSVDGEIGVLLSNLGVGKGDPVYVPPVGRPVPVNPSNPYYNGNGAHPGWPTISLVPLPATLAQVVPNGVPAVPNPLGPLLEQFGVENQGGRPVQPGQEGQR</sequence>
<dbReference type="GO" id="GO:0005576">
    <property type="term" value="C:extracellular region"/>
    <property type="evidence" value="ECO:0007669"/>
    <property type="project" value="TreeGrafter"/>
</dbReference>
<gene>
    <name evidence="3" type="ORF">IT779_19155</name>
</gene>
<evidence type="ECO:0000259" key="1">
    <source>
        <dbReference type="Pfam" id="PF02470"/>
    </source>
</evidence>
<dbReference type="PANTHER" id="PTHR33371:SF15">
    <property type="entry name" value="LIPOPROTEIN LPRN"/>
    <property type="match status" value="1"/>
</dbReference>
<dbReference type="InterPro" id="IPR003399">
    <property type="entry name" value="Mce/MlaD"/>
</dbReference>
<protein>
    <submittedName>
        <fullName evidence="3">MCE family protein</fullName>
    </submittedName>
</protein>
<feature type="domain" description="Mammalian cell entry C-terminal" evidence="2">
    <location>
        <begin position="130"/>
        <end position="352"/>
    </location>
</feature>
<dbReference type="InterPro" id="IPR024516">
    <property type="entry name" value="Mce_C"/>
</dbReference>
<comment type="caution">
    <text evidence="3">The sequence shown here is derived from an EMBL/GenBank/DDBJ whole genome shotgun (WGS) entry which is preliminary data.</text>
</comment>
<accession>A0A931N423</accession>
<evidence type="ECO:0000259" key="2">
    <source>
        <dbReference type="Pfam" id="PF11887"/>
    </source>
</evidence>
<evidence type="ECO:0000313" key="3">
    <source>
        <dbReference type="EMBL" id="MBH0778399.1"/>
    </source>
</evidence>
<dbReference type="InterPro" id="IPR052336">
    <property type="entry name" value="MlaD_Phospholipid_Transporter"/>
</dbReference>
<dbReference type="Pfam" id="PF02470">
    <property type="entry name" value="MlaD"/>
    <property type="match status" value="1"/>
</dbReference>
<dbReference type="InterPro" id="IPR005693">
    <property type="entry name" value="Mce"/>
</dbReference>
<dbReference type="PANTHER" id="PTHR33371">
    <property type="entry name" value="INTERMEMBRANE PHOSPHOLIPID TRANSPORT SYSTEM BINDING PROTEIN MLAD-RELATED"/>
    <property type="match status" value="1"/>
</dbReference>
<feature type="domain" description="Mce/MlaD" evidence="1">
    <location>
        <begin position="49"/>
        <end position="123"/>
    </location>
</feature>
<dbReference type="AlphaFoldDB" id="A0A931N423"/>
<name>A0A931N423_9NOCA</name>
<dbReference type="PROSITE" id="PS51257">
    <property type="entry name" value="PROKAR_LIPOPROTEIN"/>
    <property type="match status" value="1"/>
</dbReference>
<evidence type="ECO:0000313" key="4">
    <source>
        <dbReference type="Proteomes" id="UP000655751"/>
    </source>
</evidence>
<reference evidence="3" key="1">
    <citation type="submission" date="2020-11" db="EMBL/GenBank/DDBJ databases">
        <title>Nocardia NEAU-351.nov., a novel actinomycete isolated from the cow dung.</title>
        <authorList>
            <person name="Zhang X."/>
        </authorList>
    </citation>
    <scope>NUCLEOTIDE SEQUENCE</scope>
    <source>
        <strain evidence="3">NEAU-351</strain>
    </source>
</reference>
<dbReference type="Pfam" id="PF11887">
    <property type="entry name" value="Mce4_CUP1"/>
    <property type="match status" value="1"/>
</dbReference>
<keyword evidence="4" id="KW-1185">Reference proteome</keyword>
<dbReference type="EMBL" id="JADMLG010000007">
    <property type="protein sequence ID" value="MBH0778399.1"/>
    <property type="molecule type" value="Genomic_DNA"/>
</dbReference>
<proteinExistence type="predicted"/>